<dbReference type="Ensembl" id="ENSGMOT00000074879.1">
    <property type="protein sequence ID" value="ENSGMOP00000028185.1"/>
    <property type="gene ID" value="ENSGMOG00000032445.1"/>
</dbReference>
<sequence length="61" mass="6704">TKSFYLLSPPAFLFFSYSSRPFDAVSRCLRVSGQVLPMVTGSAVCWGPWESVGKEDAEIGQ</sequence>
<dbReference type="AlphaFoldDB" id="A0A8C5A9N8"/>
<organism evidence="1 2">
    <name type="scientific">Gadus morhua</name>
    <name type="common">Atlantic cod</name>
    <dbReference type="NCBI Taxonomy" id="8049"/>
    <lineage>
        <taxon>Eukaryota</taxon>
        <taxon>Metazoa</taxon>
        <taxon>Chordata</taxon>
        <taxon>Craniata</taxon>
        <taxon>Vertebrata</taxon>
        <taxon>Euteleostomi</taxon>
        <taxon>Actinopterygii</taxon>
        <taxon>Neopterygii</taxon>
        <taxon>Teleostei</taxon>
        <taxon>Neoteleostei</taxon>
        <taxon>Acanthomorphata</taxon>
        <taxon>Zeiogadaria</taxon>
        <taxon>Gadariae</taxon>
        <taxon>Gadiformes</taxon>
        <taxon>Gadoidei</taxon>
        <taxon>Gadidae</taxon>
        <taxon>Gadus</taxon>
    </lineage>
</organism>
<accession>A0A8C5A9N8</accession>
<dbReference type="Proteomes" id="UP000694546">
    <property type="component" value="Chromosome 3"/>
</dbReference>
<reference evidence="1" key="2">
    <citation type="submission" date="2025-09" db="UniProtKB">
        <authorList>
            <consortium name="Ensembl"/>
        </authorList>
    </citation>
    <scope>IDENTIFICATION</scope>
</reference>
<name>A0A8C5A9N8_GADMO</name>
<keyword evidence="2" id="KW-1185">Reference proteome</keyword>
<protein>
    <submittedName>
        <fullName evidence="1">Uncharacterized protein</fullName>
    </submittedName>
</protein>
<evidence type="ECO:0000313" key="1">
    <source>
        <dbReference type="Ensembl" id="ENSGMOP00000028185.1"/>
    </source>
</evidence>
<reference evidence="1" key="1">
    <citation type="submission" date="2025-08" db="UniProtKB">
        <authorList>
            <consortium name="Ensembl"/>
        </authorList>
    </citation>
    <scope>IDENTIFICATION</scope>
</reference>
<evidence type="ECO:0000313" key="2">
    <source>
        <dbReference type="Proteomes" id="UP000694546"/>
    </source>
</evidence>
<proteinExistence type="predicted"/>